<gene>
    <name evidence="1" type="ORF">BJ998_009280</name>
</gene>
<keyword evidence="2" id="KW-1185">Reference proteome</keyword>
<sequence>MGGTASAQRIDELFQLPARGVLGFRQQFLSGQPQLGQPGLFEVAGGEPALDLVEHKVAVLAHAKRHERARRRGGSSAAT</sequence>
<accession>A0A7W9KSP0</accession>
<protein>
    <submittedName>
        <fullName evidence="1">Uncharacterized protein</fullName>
    </submittedName>
</protein>
<evidence type="ECO:0000313" key="1">
    <source>
        <dbReference type="EMBL" id="MBB5898021.1"/>
    </source>
</evidence>
<dbReference type="AlphaFoldDB" id="A0A7W9KSP0"/>
<name>A0A7W9KSP0_9PSEU</name>
<reference evidence="1 2" key="1">
    <citation type="submission" date="2020-08" db="EMBL/GenBank/DDBJ databases">
        <title>Sequencing the genomes of 1000 actinobacteria strains.</title>
        <authorList>
            <person name="Klenk H.-P."/>
        </authorList>
    </citation>
    <scope>NUCLEOTIDE SEQUENCE [LARGE SCALE GENOMIC DNA]</scope>
    <source>
        <strain evidence="1 2">DSM 43851</strain>
    </source>
</reference>
<dbReference type="EMBL" id="JACHIR010000005">
    <property type="protein sequence ID" value="MBB5898021.1"/>
    <property type="molecule type" value="Genomic_DNA"/>
</dbReference>
<dbReference type="RefSeq" id="WP_184870493.1">
    <property type="nucleotide sequence ID" value="NZ_BAAAWY010000021.1"/>
</dbReference>
<dbReference type="Proteomes" id="UP000585638">
    <property type="component" value="Unassembled WGS sequence"/>
</dbReference>
<evidence type="ECO:0000313" key="2">
    <source>
        <dbReference type="Proteomes" id="UP000585638"/>
    </source>
</evidence>
<comment type="caution">
    <text evidence="1">The sequence shown here is derived from an EMBL/GenBank/DDBJ whole genome shotgun (WGS) entry which is preliminary data.</text>
</comment>
<proteinExistence type="predicted"/>
<organism evidence="1 2">
    <name type="scientific">Kutzneria kofuensis</name>
    <dbReference type="NCBI Taxonomy" id="103725"/>
    <lineage>
        <taxon>Bacteria</taxon>
        <taxon>Bacillati</taxon>
        <taxon>Actinomycetota</taxon>
        <taxon>Actinomycetes</taxon>
        <taxon>Pseudonocardiales</taxon>
        <taxon>Pseudonocardiaceae</taxon>
        <taxon>Kutzneria</taxon>
    </lineage>
</organism>